<accession>A0A4W4GFC6</accession>
<evidence type="ECO:0000313" key="11">
    <source>
        <dbReference type="Proteomes" id="UP000314983"/>
    </source>
</evidence>
<evidence type="ECO:0000256" key="7">
    <source>
        <dbReference type="ARBA" id="ARBA00023180"/>
    </source>
</evidence>
<evidence type="ECO:0000256" key="1">
    <source>
        <dbReference type="ARBA" id="ARBA00004609"/>
    </source>
</evidence>
<reference evidence="10" key="5">
    <citation type="submission" date="2025-09" db="UniProtKB">
        <authorList>
            <consortium name="Ensembl"/>
        </authorList>
    </citation>
    <scope>IDENTIFICATION</scope>
</reference>
<evidence type="ECO:0000256" key="8">
    <source>
        <dbReference type="ARBA" id="ARBA00023288"/>
    </source>
</evidence>
<reference evidence="10" key="4">
    <citation type="submission" date="2025-08" db="UniProtKB">
        <authorList>
            <consortium name="Ensembl"/>
        </authorList>
    </citation>
    <scope>IDENTIFICATION</scope>
</reference>
<comment type="subcellular location">
    <subcellularLocation>
        <location evidence="1">Cell membrane</location>
        <topology evidence="1">Lipid-anchor</topology>
        <topology evidence="1">GPI-anchor</topology>
    </subcellularLocation>
</comment>
<evidence type="ECO:0000256" key="4">
    <source>
        <dbReference type="ARBA" id="ARBA00022622"/>
    </source>
</evidence>
<feature type="signal peptide" evidence="9">
    <location>
        <begin position="1"/>
        <end position="17"/>
    </location>
</feature>
<keyword evidence="11" id="KW-1185">Reference proteome</keyword>
<protein>
    <recommendedName>
        <fullName evidence="12">Neuritin 1-like b</fullName>
    </recommendedName>
</protein>
<evidence type="ECO:0000256" key="5">
    <source>
        <dbReference type="ARBA" id="ARBA00022729"/>
    </source>
</evidence>
<organism evidence="10 11">
    <name type="scientific">Electrophorus electricus</name>
    <name type="common">Electric eel</name>
    <name type="synonym">Gymnotus electricus</name>
    <dbReference type="NCBI Taxonomy" id="8005"/>
    <lineage>
        <taxon>Eukaryota</taxon>
        <taxon>Metazoa</taxon>
        <taxon>Chordata</taxon>
        <taxon>Craniata</taxon>
        <taxon>Vertebrata</taxon>
        <taxon>Euteleostomi</taxon>
        <taxon>Actinopterygii</taxon>
        <taxon>Neopterygii</taxon>
        <taxon>Teleostei</taxon>
        <taxon>Ostariophysi</taxon>
        <taxon>Gymnotiformes</taxon>
        <taxon>Gymnotoidei</taxon>
        <taxon>Gymnotidae</taxon>
        <taxon>Electrophorus</taxon>
    </lineage>
</organism>
<name>A0A4W4GFC6_ELEEL</name>
<dbReference type="Ensembl" id="ENSEEET00000035458.2">
    <property type="protein sequence ID" value="ENSEEEP00000035048.2"/>
    <property type="gene ID" value="ENSEEEG00000016664.2"/>
</dbReference>
<evidence type="ECO:0000313" key="10">
    <source>
        <dbReference type="Ensembl" id="ENSEEEP00000035048.2"/>
    </source>
</evidence>
<dbReference type="OMA" id="NLYDICA"/>
<proteinExistence type="inferred from homology"/>
<dbReference type="PANTHER" id="PTHR15902:SF6">
    <property type="entry name" value="NEURITIN 1-LIKE B"/>
    <property type="match status" value="1"/>
</dbReference>
<evidence type="ECO:0000256" key="3">
    <source>
        <dbReference type="ARBA" id="ARBA00022475"/>
    </source>
</evidence>
<keyword evidence="6" id="KW-0472">Membrane</keyword>
<reference evidence="11" key="1">
    <citation type="journal article" date="2014" name="Science">
        <title>Nonhuman genetics. Genomic basis for the convergent evolution of electric organs.</title>
        <authorList>
            <person name="Gallant J.R."/>
            <person name="Traeger L.L."/>
            <person name="Volkening J.D."/>
            <person name="Moffett H."/>
            <person name="Chen P.H."/>
            <person name="Novina C.D."/>
            <person name="Phillips G.N.Jr."/>
            <person name="Anand R."/>
            <person name="Wells G.B."/>
            <person name="Pinch M."/>
            <person name="Guth R."/>
            <person name="Unguez G.A."/>
            <person name="Albert J.S."/>
            <person name="Zakon H.H."/>
            <person name="Samanta M.P."/>
            <person name="Sussman M.R."/>
        </authorList>
    </citation>
    <scope>NUCLEOTIDE SEQUENCE [LARGE SCALE GENOMIC DNA]</scope>
</reference>
<dbReference type="Pfam" id="PF15056">
    <property type="entry name" value="NRN1"/>
    <property type="match status" value="1"/>
</dbReference>
<evidence type="ECO:0000256" key="6">
    <source>
        <dbReference type="ARBA" id="ARBA00023136"/>
    </source>
</evidence>
<evidence type="ECO:0008006" key="12">
    <source>
        <dbReference type="Google" id="ProtNLM"/>
    </source>
</evidence>
<sequence length="147" mass="16258">RLKCSSWTCSLINKCLCCSVLGAAVSTPCRSVYRGFAECLVTLGDNMSTLHYARSWDDFQMCVSGVLSRCSGDAADIWESLRAESRRMQLSGNLYEWCAGRTQDAIMTTPHTSDSTNQESLKGHAAYIDHTHSLQLLLVCISLLLLQ</sequence>
<comment type="similarity">
    <text evidence="2">Belongs to the neuritin family.</text>
</comment>
<reference evidence="10" key="3">
    <citation type="submission" date="2020-05" db="EMBL/GenBank/DDBJ databases">
        <title>Electrophorus electricus (electric eel) genome, fEleEle1, primary haplotype.</title>
        <authorList>
            <person name="Myers G."/>
            <person name="Meyer A."/>
            <person name="Fedrigo O."/>
            <person name="Formenti G."/>
            <person name="Rhie A."/>
            <person name="Tracey A."/>
            <person name="Sims Y."/>
            <person name="Jarvis E.D."/>
        </authorList>
    </citation>
    <scope>NUCLEOTIDE SEQUENCE [LARGE SCALE GENOMIC DNA]</scope>
</reference>
<evidence type="ECO:0000256" key="9">
    <source>
        <dbReference type="SAM" id="SignalP"/>
    </source>
</evidence>
<dbReference type="Proteomes" id="UP000314983">
    <property type="component" value="Chromosome 1"/>
</dbReference>
<keyword evidence="5 9" id="KW-0732">Signal</keyword>
<keyword evidence="7" id="KW-0325">Glycoprotein</keyword>
<dbReference type="AlphaFoldDB" id="A0A4W4GFC6"/>
<dbReference type="GO" id="GO:0098552">
    <property type="term" value="C:side of membrane"/>
    <property type="evidence" value="ECO:0007669"/>
    <property type="project" value="UniProtKB-KW"/>
</dbReference>
<dbReference type="GeneTree" id="ENSGT00530000063853"/>
<keyword evidence="8" id="KW-0449">Lipoprotein</keyword>
<keyword evidence="4" id="KW-0336">GPI-anchor</keyword>
<dbReference type="InterPro" id="IPR026144">
    <property type="entry name" value="Neuritin_fam"/>
</dbReference>
<dbReference type="GO" id="GO:1990138">
    <property type="term" value="P:neuron projection extension"/>
    <property type="evidence" value="ECO:0007669"/>
    <property type="project" value="TreeGrafter"/>
</dbReference>
<evidence type="ECO:0000256" key="2">
    <source>
        <dbReference type="ARBA" id="ARBA00008377"/>
    </source>
</evidence>
<dbReference type="GO" id="GO:0005886">
    <property type="term" value="C:plasma membrane"/>
    <property type="evidence" value="ECO:0007669"/>
    <property type="project" value="UniProtKB-SubCell"/>
</dbReference>
<keyword evidence="3" id="KW-1003">Cell membrane</keyword>
<feature type="chain" id="PRO_5044312654" description="Neuritin 1-like b" evidence="9">
    <location>
        <begin position="18"/>
        <end position="147"/>
    </location>
</feature>
<reference evidence="11" key="2">
    <citation type="journal article" date="2017" name="Sci. Adv.">
        <title>A tail of two voltages: Proteomic comparison of the three electric organs of the electric eel.</title>
        <authorList>
            <person name="Traeger L.L."/>
            <person name="Sabat G."/>
            <person name="Barrett-Wilt G.A."/>
            <person name="Wells G.B."/>
            <person name="Sussman M.R."/>
        </authorList>
    </citation>
    <scope>NUCLEOTIDE SEQUENCE [LARGE SCALE GENOMIC DNA]</scope>
</reference>
<dbReference type="PANTHER" id="PTHR15902">
    <property type="entry name" value="NEURITIN-RELATED"/>
    <property type="match status" value="1"/>
</dbReference>